<feature type="transmembrane region" description="Helical" evidence="1">
    <location>
        <begin position="151"/>
        <end position="168"/>
    </location>
</feature>
<dbReference type="PANTHER" id="PTHR36834:SF1">
    <property type="entry name" value="INTEGRAL MEMBRANE PROTEIN"/>
    <property type="match status" value="1"/>
</dbReference>
<evidence type="ECO:0000313" key="3">
    <source>
        <dbReference type="EMBL" id="MBB5176512.1"/>
    </source>
</evidence>
<dbReference type="RefSeq" id="WP_183675125.1">
    <property type="nucleotide sequence ID" value="NZ_CBCRYX010000009.1"/>
</dbReference>
<name>A0A9Q2D0B5_9STAP</name>
<feature type="transmembrane region" description="Helical" evidence="1">
    <location>
        <begin position="120"/>
        <end position="139"/>
    </location>
</feature>
<feature type="domain" description="VanZ-like" evidence="2">
    <location>
        <begin position="50"/>
        <end position="168"/>
    </location>
</feature>
<organism evidence="3 4">
    <name type="scientific">Nosocomiicoccus ampullae</name>
    <dbReference type="NCBI Taxonomy" id="489910"/>
    <lineage>
        <taxon>Bacteria</taxon>
        <taxon>Bacillati</taxon>
        <taxon>Bacillota</taxon>
        <taxon>Bacilli</taxon>
        <taxon>Bacillales</taxon>
        <taxon>Staphylococcaceae</taxon>
        <taxon>Nosocomiicoccus</taxon>
    </lineage>
</organism>
<keyword evidence="4" id="KW-1185">Reference proteome</keyword>
<proteinExistence type="predicted"/>
<gene>
    <name evidence="3" type="ORF">HNQ45_001400</name>
</gene>
<evidence type="ECO:0000259" key="2">
    <source>
        <dbReference type="Pfam" id="PF04892"/>
    </source>
</evidence>
<feature type="transmembrane region" description="Helical" evidence="1">
    <location>
        <begin position="46"/>
        <end position="65"/>
    </location>
</feature>
<dbReference type="AlphaFoldDB" id="A0A9Q2D0B5"/>
<dbReference type="EMBL" id="JACHHF010000008">
    <property type="protein sequence ID" value="MBB5176512.1"/>
    <property type="molecule type" value="Genomic_DNA"/>
</dbReference>
<dbReference type="InterPro" id="IPR006976">
    <property type="entry name" value="VanZ-like"/>
</dbReference>
<dbReference type="Proteomes" id="UP000579136">
    <property type="component" value="Unassembled WGS sequence"/>
</dbReference>
<evidence type="ECO:0000256" key="1">
    <source>
        <dbReference type="SAM" id="Phobius"/>
    </source>
</evidence>
<reference evidence="3 4" key="1">
    <citation type="submission" date="2020-08" db="EMBL/GenBank/DDBJ databases">
        <title>Genomic Encyclopedia of Type Strains, Phase IV (KMG-IV): sequencing the most valuable type-strain genomes for metagenomic binning, comparative biology and taxonomic classification.</title>
        <authorList>
            <person name="Goeker M."/>
        </authorList>
    </citation>
    <scope>NUCLEOTIDE SEQUENCE [LARGE SCALE GENOMIC DNA]</scope>
    <source>
        <strain evidence="3 4">DSM 19163</strain>
    </source>
</reference>
<sequence>MSVLFEAFWPVIPTFFGFILILLLISIYINRKFGYRLNTYKKLRDFVLFVGMMMSVIGILLITLMPTNIEGHTLNVAPFQSMKELYYYGTDEAIINNIGMNIVLFIPLGFFIYLITEKDFLTSILGCLLSISIETLQYILPLGRTTNIDDVILNVVGTLIGILIAYFFKKVEIFIIGYISRDNS</sequence>
<feature type="transmembrane region" description="Helical" evidence="1">
    <location>
        <begin position="93"/>
        <end position="113"/>
    </location>
</feature>
<accession>A0A9Q2D0B5</accession>
<protein>
    <submittedName>
        <fullName evidence="3">Glycopeptide antibiotics resistance protein</fullName>
    </submittedName>
</protein>
<dbReference type="InterPro" id="IPR053150">
    <property type="entry name" value="Teicoplanin_resist-assoc"/>
</dbReference>
<comment type="caution">
    <text evidence="3">The sequence shown here is derived from an EMBL/GenBank/DDBJ whole genome shotgun (WGS) entry which is preliminary data.</text>
</comment>
<dbReference type="Pfam" id="PF04892">
    <property type="entry name" value="VanZ"/>
    <property type="match status" value="1"/>
</dbReference>
<dbReference type="PANTHER" id="PTHR36834">
    <property type="entry name" value="MEMBRANE PROTEIN-RELATED"/>
    <property type="match status" value="1"/>
</dbReference>
<evidence type="ECO:0000313" key="4">
    <source>
        <dbReference type="Proteomes" id="UP000579136"/>
    </source>
</evidence>
<feature type="transmembrane region" description="Helical" evidence="1">
    <location>
        <begin position="6"/>
        <end position="25"/>
    </location>
</feature>
<keyword evidence="1" id="KW-0812">Transmembrane</keyword>
<keyword evidence="1" id="KW-0472">Membrane</keyword>
<keyword evidence="1" id="KW-1133">Transmembrane helix</keyword>